<evidence type="ECO:0000313" key="1">
    <source>
        <dbReference type="EMBL" id="QQP36204.1"/>
    </source>
</evidence>
<reference evidence="2" key="1">
    <citation type="submission" date="2021-01" db="EMBL/GenBank/DDBJ databases">
        <title>Caligus Genome Assembly.</title>
        <authorList>
            <person name="Gallardo-Escarate C."/>
        </authorList>
    </citation>
    <scope>NUCLEOTIDE SEQUENCE [LARGE SCALE GENOMIC DNA]</scope>
</reference>
<dbReference type="Proteomes" id="UP000595437">
    <property type="component" value="Chromosome 15"/>
</dbReference>
<name>A0A7T8JVM4_CALRO</name>
<dbReference type="AlphaFoldDB" id="A0A7T8JVM4"/>
<gene>
    <name evidence="1" type="ORF">FKW44_021227</name>
</gene>
<dbReference type="EMBL" id="CP045904">
    <property type="protein sequence ID" value="QQP36204.1"/>
    <property type="molecule type" value="Genomic_DNA"/>
</dbReference>
<protein>
    <submittedName>
        <fullName evidence="1">Uncharacterized protein</fullName>
    </submittedName>
</protein>
<sequence length="77" mass="8402">MAPNPFAAEAYAPPSNAQQYYGQYGQYPQMQGYPQAPPAPETNLTGAAAFGVSKSQQRSSLILLLLLQSKKFQTKNH</sequence>
<evidence type="ECO:0000313" key="2">
    <source>
        <dbReference type="Proteomes" id="UP000595437"/>
    </source>
</evidence>
<proteinExistence type="predicted"/>
<organism evidence="1 2">
    <name type="scientific">Caligus rogercresseyi</name>
    <name type="common">Sea louse</name>
    <dbReference type="NCBI Taxonomy" id="217165"/>
    <lineage>
        <taxon>Eukaryota</taxon>
        <taxon>Metazoa</taxon>
        <taxon>Ecdysozoa</taxon>
        <taxon>Arthropoda</taxon>
        <taxon>Crustacea</taxon>
        <taxon>Multicrustacea</taxon>
        <taxon>Hexanauplia</taxon>
        <taxon>Copepoda</taxon>
        <taxon>Siphonostomatoida</taxon>
        <taxon>Caligidae</taxon>
        <taxon>Caligus</taxon>
    </lineage>
</organism>
<keyword evidence="2" id="KW-1185">Reference proteome</keyword>
<accession>A0A7T8JVM4</accession>